<name>A0ABX0DA68_9MICC</name>
<dbReference type="EMBL" id="JAAKZI010000015">
    <property type="protein sequence ID" value="NGN83788.1"/>
    <property type="molecule type" value="Genomic_DNA"/>
</dbReference>
<dbReference type="Gene3D" id="3.10.180.10">
    <property type="entry name" value="2,3-Dihydroxybiphenyl 1,2-Dioxygenase, domain 1"/>
    <property type="match status" value="1"/>
</dbReference>
<dbReference type="PANTHER" id="PTHR35908:SF1">
    <property type="entry name" value="CONSERVED PROTEIN"/>
    <property type="match status" value="1"/>
</dbReference>
<proteinExistence type="predicted"/>
<reference evidence="2 3" key="1">
    <citation type="submission" date="2020-02" db="EMBL/GenBank/DDBJ databases">
        <title>Genome sequence of the type strain DSM 27180 of Arthrobacter silviterrae.</title>
        <authorList>
            <person name="Gao J."/>
            <person name="Sun J."/>
        </authorList>
    </citation>
    <scope>NUCLEOTIDE SEQUENCE [LARGE SCALE GENOMIC DNA]</scope>
    <source>
        <strain evidence="2 3">DSM 27180</strain>
    </source>
</reference>
<evidence type="ECO:0000259" key="1">
    <source>
        <dbReference type="Pfam" id="PF18029"/>
    </source>
</evidence>
<evidence type="ECO:0000313" key="3">
    <source>
        <dbReference type="Proteomes" id="UP000479226"/>
    </source>
</evidence>
<dbReference type="InterPro" id="IPR041581">
    <property type="entry name" value="Glyoxalase_6"/>
</dbReference>
<dbReference type="Proteomes" id="UP000479226">
    <property type="component" value="Unassembled WGS sequence"/>
</dbReference>
<dbReference type="InterPro" id="IPR029068">
    <property type="entry name" value="Glyas_Bleomycin-R_OHBP_Dase"/>
</dbReference>
<sequence length="144" mass="16117">MAYSLQIVVDALQPHELADWWAETMGWEVEPSDEAFIRSMAEQGFATEDQTMRHLGVLVWKDGQAITAGPNEGSGQPRILFQSGAREKAGKNRIHWDLRLGGDDKAAVREKLEERGATFLWEASQGPHAWFTMADPEGNEFCIS</sequence>
<feature type="domain" description="Glyoxalase-like" evidence="1">
    <location>
        <begin position="6"/>
        <end position="143"/>
    </location>
</feature>
<dbReference type="Pfam" id="PF18029">
    <property type="entry name" value="Glyoxalase_6"/>
    <property type="match status" value="1"/>
</dbReference>
<accession>A0ABX0DA68</accession>
<evidence type="ECO:0000313" key="2">
    <source>
        <dbReference type="EMBL" id="NGN83788.1"/>
    </source>
</evidence>
<dbReference type="CDD" id="cd06587">
    <property type="entry name" value="VOC"/>
    <property type="match status" value="1"/>
</dbReference>
<comment type="caution">
    <text evidence="2">The sequence shown here is derived from an EMBL/GenBank/DDBJ whole genome shotgun (WGS) entry which is preliminary data.</text>
</comment>
<dbReference type="SUPFAM" id="SSF54593">
    <property type="entry name" value="Glyoxalase/Bleomycin resistance protein/Dihydroxybiphenyl dioxygenase"/>
    <property type="match status" value="1"/>
</dbReference>
<dbReference type="PANTHER" id="PTHR35908">
    <property type="entry name" value="HYPOTHETICAL FUSION PROTEIN"/>
    <property type="match status" value="1"/>
</dbReference>
<protein>
    <submittedName>
        <fullName evidence="2">VOC family protein</fullName>
    </submittedName>
</protein>
<gene>
    <name evidence="2" type="ORF">G6N77_10005</name>
</gene>
<organism evidence="2 3">
    <name type="scientific">Arthrobacter silviterrae</name>
    <dbReference type="NCBI Taxonomy" id="2026658"/>
    <lineage>
        <taxon>Bacteria</taxon>
        <taxon>Bacillati</taxon>
        <taxon>Actinomycetota</taxon>
        <taxon>Actinomycetes</taxon>
        <taxon>Micrococcales</taxon>
        <taxon>Micrococcaceae</taxon>
        <taxon>Arthrobacter</taxon>
    </lineage>
</organism>
<dbReference type="RefSeq" id="WP_165182020.1">
    <property type="nucleotide sequence ID" value="NZ_JAAKZI010000015.1"/>
</dbReference>
<keyword evidence="3" id="KW-1185">Reference proteome</keyword>